<dbReference type="OrthoDB" id="163333at2"/>
<dbReference type="InterPro" id="IPR036388">
    <property type="entry name" value="WH-like_DNA-bd_sf"/>
</dbReference>
<dbReference type="InterPro" id="IPR036390">
    <property type="entry name" value="WH_DNA-bd_sf"/>
</dbReference>
<dbReference type="RefSeq" id="WP_113920148.1">
    <property type="nucleotide sequence ID" value="NZ_QNRX01000005.1"/>
</dbReference>
<keyword evidence="1" id="KW-0805">Transcription regulation</keyword>
<protein>
    <submittedName>
        <fullName evidence="5">GntR family transcriptional regulator</fullName>
    </submittedName>
</protein>
<evidence type="ECO:0000256" key="2">
    <source>
        <dbReference type="ARBA" id="ARBA00023125"/>
    </source>
</evidence>
<keyword evidence="3" id="KW-0804">Transcription</keyword>
<feature type="domain" description="HTH gntR-type" evidence="4">
    <location>
        <begin position="9"/>
        <end position="77"/>
    </location>
</feature>
<dbReference type="PROSITE" id="PS50949">
    <property type="entry name" value="HTH_GNTR"/>
    <property type="match status" value="1"/>
</dbReference>
<dbReference type="InterPro" id="IPR000524">
    <property type="entry name" value="Tscrpt_reg_HTH_GntR"/>
</dbReference>
<dbReference type="GO" id="GO:0003677">
    <property type="term" value="F:DNA binding"/>
    <property type="evidence" value="ECO:0007669"/>
    <property type="project" value="UniProtKB-KW"/>
</dbReference>
<organism evidence="5 6">
    <name type="scientific">Alkalibaculum bacchi</name>
    <dbReference type="NCBI Taxonomy" id="645887"/>
    <lineage>
        <taxon>Bacteria</taxon>
        <taxon>Bacillati</taxon>
        <taxon>Bacillota</taxon>
        <taxon>Clostridia</taxon>
        <taxon>Eubacteriales</taxon>
        <taxon>Eubacteriaceae</taxon>
        <taxon>Alkalibaculum</taxon>
    </lineage>
</organism>
<accession>A0A366ICC0</accession>
<comment type="caution">
    <text evidence="5">The sequence shown here is derived from an EMBL/GenBank/DDBJ whole genome shotgun (WGS) entry which is preliminary data.</text>
</comment>
<reference evidence="5 6" key="1">
    <citation type="submission" date="2018-06" db="EMBL/GenBank/DDBJ databases">
        <title>Genomic Encyclopedia of Type Strains, Phase IV (KMG-IV): sequencing the most valuable type-strain genomes for metagenomic binning, comparative biology and taxonomic classification.</title>
        <authorList>
            <person name="Goeker M."/>
        </authorList>
    </citation>
    <scope>NUCLEOTIDE SEQUENCE [LARGE SCALE GENOMIC DNA]</scope>
    <source>
        <strain evidence="5 6">DSM 22112</strain>
    </source>
</reference>
<name>A0A366ICC0_9FIRM</name>
<dbReference type="SUPFAM" id="SSF46785">
    <property type="entry name" value="Winged helix' DNA-binding domain"/>
    <property type="match status" value="1"/>
</dbReference>
<dbReference type="Proteomes" id="UP000253490">
    <property type="component" value="Unassembled WGS sequence"/>
</dbReference>
<evidence type="ECO:0000256" key="1">
    <source>
        <dbReference type="ARBA" id="ARBA00023015"/>
    </source>
</evidence>
<proteinExistence type="predicted"/>
<dbReference type="GO" id="GO:0003700">
    <property type="term" value="F:DNA-binding transcription factor activity"/>
    <property type="evidence" value="ECO:0007669"/>
    <property type="project" value="InterPro"/>
</dbReference>
<dbReference type="PANTHER" id="PTHR38445:SF6">
    <property type="entry name" value="GNTR-FAMILY TRANSCRIPTIONAL REGULATOR"/>
    <property type="match status" value="1"/>
</dbReference>
<gene>
    <name evidence="5" type="ORF">DES36_10596</name>
</gene>
<evidence type="ECO:0000313" key="6">
    <source>
        <dbReference type="Proteomes" id="UP000253490"/>
    </source>
</evidence>
<dbReference type="Gene3D" id="1.10.10.10">
    <property type="entry name" value="Winged helix-like DNA-binding domain superfamily/Winged helix DNA-binding domain"/>
    <property type="match status" value="1"/>
</dbReference>
<evidence type="ECO:0000256" key="3">
    <source>
        <dbReference type="ARBA" id="ARBA00023163"/>
    </source>
</evidence>
<dbReference type="Pfam" id="PF00392">
    <property type="entry name" value="GntR"/>
    <property type="match status" value="1"/>
</dbReference>
<keyword evidence="2" id="KW-0238">DNA-binding</keyword>
<dbReference type="CDD" id="cd07377">
    <property type="entry name" value="WHTH_GntR"/>
    <property type="match status" value="1"/>
</dbReference>
<dbReference type="PANTHER" id="PTHR38445">
    <property type="entry name" value="HTH-TYPE TRANSCRIPTIONAL REPRESSOR YTRA"/>
    <property type="match status" value="1"/>
</dbReference>
<dbReference type="EMBL" id="QNRX01000005">
    <property type="protein sequence ID" value="RBP66715.1"/>
    <property type="molecule type" value="Genomic_DNA"/>
</dbReference>
<keyword evidence="6" id="KW-1185">Reference proteome</keyword>
<evidence type="ECO:0000313" key="5">
    <source>
        <dbReference type="EMBL" id="RBP66715.1"/>
    </source>
</evidence>
<sequence>MSWDLSSDRPIYAQLIEQIELKICAGIYPSGSKMPSVRDLAQEAAVNPNTMQRALSGLEDAGLLYTQRTSGRFVTEDVDMIKQTRTKLAKEQIEVFLKKMSELGFKHEEIVEILSSLSGGNEK</sequence>
<dbReference type="AlphaFoldDB" id="A0A366ICC0"/>
<dbReference type="SMART" id="SM00345">
    <property type="entry name" value="HTH_GNTR"/>
    <property type="match status" value="1"/>
</dbReference>
<evidence type="ECO:0000259" key="4">
    <source>
        <dbReference type="PROSITE" id="PS50949"/>
    </source>
</evidence>